<feature type="transmembrane region" description="Helical" evidence="1">
    <location>
        <begin position="20"/>
        <end position="39"/>
    </location>
</feature>
<reference evidence="3" key="1">
    <citation type="submission" date="2021-01" db="EMBL/GenBank/DDBJ databases">
        <authorList>
            <person name="Corre E."/>
            <person name="Pelletier E."/>
            <person name="Niang G."/>
            <person name="Scheremetjew M."/>
            <person name="Finn R."/>
            <person name="Kale V."/>
            <person name="Holt S."/>
            <person name="Cochrane G."/>
            <person name="Meng A."/>
            <person name="Brown T."/>
            <person name="Cohen L."/>
        </authorList>
    </citation>
    <scope>NUCLEOTIDE SEQUENCE</scope>
    <source>
        <strain evidence="3">MM31A-1</strain>
    </source>
</reference>
<gene>
    <name evidence="3" type="ORF">CDEB00056_LOCUS9762</name>
</gene>
<organism evidence="3">
    <name type="scientific">Chaetoceros debilis</name>
    <dbReference type="NCBI Taxonomy" id="122233"/>
    <lineage>
        <taxon>Eukaryota</taxon>
        <taxon>Sar</taxon>
        <taxon>Stramenopiles</taxon>
        <taxon>Ochrophyta</taxon>
        <taxon>Bacillariophyta</taxon>
        <taxon>Coscinodiscophyceae</taxon>
        <taxon>Chaetocerotophycidae</taxon>
        <taxon>Chaetocerotales</taxon>
        <taxon>Chaetocerotaceae</taxon>
        <taxon>Chaetoceros</taxon>
    </lineage>
</organism>
<proteinExistence type="predicted"/>
<protein>
    <recommendedName>
        <fullName evidence="4">Cation/H+ exchanger domain-containing protein</fullName>
    </recommendedName>
</protein>
<evidence type="ECO:0000256" key="2">
    <source>
        <dbReference type="SAM" id="SignalP"/>
    </source>
</evidence>
<keyword evidence="1" id="KW-0812">Transmembrane</keyword>
<dbReference type="EMBL" id="HBIO01012565">
    <property type="protein sequence ID" value="CAE0464921.1"/>
    <property type="molecule type" value="Transcribed_RNA"/>
</dbReference>
<evidence type="ECO:0000313" key="3">
    <source>
        <dbReference type="EMBL" id="CAE0464921.1"/>
    </source>
</evidence>
<name>A0A7S3Q3X1_9STRA</name>
<accession>A0A7S3Q3X1</accession>
<sequence length="104" mass="11230">MCLLLSFFMPLPLPVTLTCPRLALVDTLTLATVVAAVIIGVIKRDAIDDAIALIAALVVALSLYPDRCACRTNDLVGTFEIQVPLHKFLIYLLEFSFVPGVSIA</sequence>
<dbReference type="AlphaFoldDB" id="A0A7S3Q3X1"/>
<keyword evidence="1" id="KW-1133">Transmembrane helix</keyword>
<evidence type="ECO:0000256" key="1">
    <source>
        <dbReference type="SAM" id="Phobius"/>
    </source>
</evidence>
<evidence type="ECO:0008006" key="4">
    <source>
        <dbReference type="Google" id="ProtNLM"/>
    </source>
</evidence>
<feature type="signal peptide" evidence="2">
    <location>
        <begin position="1"/>
        <end position="18"/>
    </location>
</feature>
<keyword evidence="2" id="KW-0732">Signal</keyword>
<feature type="chain" id="PRO_5031426325" description="Cation/H+ exchanger domain-containing protein" evidence="2">
    <location>
        <begin position="19"/>
        <end position="104"/>
    </location>
</feature>
<keyword evidence="1" id="KW-0472">Membrane</keyword>